<keyword evidence="4 8" id="KW-0812">Transmembrane</keyword>
<evidence type="ECO:0000256" key="7">
    <source>
        <dbReference type="ARBA" id="ARBA00023136"/>
    </source>
</evidence>
<dbReference type="PROSITE" id="PS50928">
    <property type="entry name" value="ABC_TM1"/>
    <property type="match status" value="1"/>
</dbReference>
<dbReference type="EMBL" id="FO681348">
    <property type="protein sequence ID" value="CCV66168.1"/>
    <property type="molecule type" value="Genomic_DNA"/>
</dbReference>
<dbReference type="GO" id="GO:0043190">
    <property type="term" value="C:ATP-binding cassette (ABC) transporter complex"/>
    <property type="evidence" value="ECO:0007669"/>
    <property type="project" value="InterPro"/>
</dbReference>
<evidence type="ECO:0000256" key="8">
    <source>
        <dbReference type="RuleBase" id="RU363032"/>
    </source>
</evidence>
<keyword evidence="3" id="KW-1003">Cell membrane</keyword>
<dbReference type="CDD" id="cd06261">
    <property type="entry name" value="TM_PBP2"/>
    <property type="match status" value="1"/>
</dbReference>
<dbReference type="AlphaFoldDB" id="U4KRY5"/>
<dbReference type="InterPro" id="IPR043429">
    <property type="entry name" value="ArtM/GltK/GlnP/TcyL/YhdX-like"/>
</dbReference>
<evidence type="ECO:0000256" key="5">
    <source>
        <dbReference type="ARBA" id="ARBA00022970"/>
    </source>
</evidence>
<dbReference type="NCBIfam" id="TIGR01726">
    <property type="entry name" value="HEQRo_perm_3TM"/>
    <property type="match status" value="1"/>
</dbReference>
<evidence type="ECO:0000313" key="10">
    <source>
        <dbReference type="EMBL" id="CCV66168.1"/>
    </source>
</evidence>
<dbReference type="PANTHER" id="PTHR30614:SF0">
    <property type="entry name" value="L-CYSTINE TRANSPORT SYSTEM PERMEASE PROTEIN TCYL"/>
    <property type="match status" value="1"/>
</dbReference>
<dbReference type="HOGENOM" id="CLU_019602_1_1_14"/>
<name>U4KRY5_9MOLU</name>
<feature type="transmembrane region" description="Helical" evidence="8">
    <location>
        <begin position="70"/>
        <end position="88"/>
    </location>
</feature>
<gene>
    <name evidence="10" type="ORF">BN85311470</name>
</gene>
<proteinExistence type="inferred from homology"/>
<dbReference type="InterPro" id="IPR010065">
    <property type="entry name" value="AA_ABC_transptr_permease_3TM"/>
</dbReference>
<evidence type="ECO:0000256" key="4">
    <source>
        <dbReference type="ARBA" id="ARBA00022692"/>
    </source>
</evidence>
<dbReference type="InterPro" id="IPR035906">
    <property type="entry name" value="MetI-like_sf"/>
</dbReference>
<feature type="transmembrane region" description="Helical" evidence="8">
    <location>
        <begin position="38"/>
        <end position="58"/>
    </location>
</feature>
<dbReference type="GO" id="GO:0022857">
    <property type="term" value="F:transmembrane transporter activity"/>
    <property type="evidence" value="ECO:0007669"/>
    <property type="project" value="InterPro"/>
</dbReference>
<evidence type="ECO:0000256" key="2">
    <source>
        <dbReference type="ARBA" id="ARBA00022448"/>
    </source>
</evidence>
<evidence type="ECO:0000256" key="6">
    <source>
        <dbReference type="ARBA" id="ARBA00022989"/>
    </source>
</evidence>
<reference evidence="10 11" key="1">
    <citation type="journal article" date="2013" name="J. Mol. Microbiol. Biotechnol.">
        <title>Analysis of the Complete Genomes of Acholeplasma brassicae , A. palmae and A. laidlawii and Their Comparison to the Obligate Parasites from ' Candidatus Phytoplasma'.</title>
        <authorList>
            <person name="Kube M."/>
            <person name="Siewert C."/>
            <person name="Migdoll A.M."/>
            <person name="Duduk B."/>
            <person name="Holz S."/>
            <person name="Rabus R."/>
            <person name="Seemuller E."/>
            <person name="Mitrovic J."/>
            <person name="Muller I."/>
            <person name="Buttner C."/>
            <person name="Reinhardt R."/>
        </authorList>
    </citation>
    <scope>NUCLEOTIDE SEQUENCE [LARGE SCALE GENOMIC DNA]</scope>
    <source>
        <strain evidence="11">0502</strain>
    </source>
</reference>
<sequence>MWLSTNLFVVTLVLSSILSLILISIYKINPFIKGILRLYTWLFRGTPLMLQLFFFMYGLPFMGVYIDRMMVAYLTFVLNYSAYFVEILRAGVESTSKDQEESAKVMGANKYQIYRHIILPQAIRKELPSISSEVINLIKDTSLVTVIALTDVLRGVKEIVSRDFTLSPFVVAGLFYLVFSYVIVKTFRLLEQKFDYLDNV</sequence>
<dbReference type="KEGG" id="abra:BN85311470"/>
<feature type="transmembrane region" description="Helical" evidence="8">
    <location>
        <begin position="164"/>
        <end position="184"/>
    </location>
</feature>
<evidence type="ECO:0000256" key="1">
    <source>
        <dbReference type="ARBA" id="ARBA00004651"/>
    </source>
</evidence>
<dbReference type="GO" id="GO:0006865">
    <property type="term" value="P:amino acid transport"/>
    <property type="evidence" value="ECO:0007669"/>
    <property type="project" value="UniProtKB-KW"/>
</dbReference>
<keyword evidence="6 8" id="KW-1133">Transmembrane helix</keyword>
<dbReference type="PANTHER" id="PTHR30614">
    <property type="entry name" value="MEMBRANE COMPONENT OF AMINO ACID ABC TRANSPORTER"/>
    <property type="match status" value="1"/>
</dbReference>
<dbReference type="Proteomes" id="UP000032737">
    <property type="component" value="Chromosome"/>
</dbReference>
<organism evidence="10 11">
    <name type="scientific">Acholeplasma brassicae</name>
    <dbReference type="NCBI Taxonomy" id="61635"/>
    <lineage>
        <taxon>Bacteria</taxon>
        <taxon>Bacillati</taxon>
        <taxon>Mycoplasmatota</taxon>
        <taxon>Mollicutes</taxon>
        <taxon>Acholeplasmatales</taxon>
        <taxon>Acholeplasmataceae</taxon>
        <taxon>Acholeplasma</taxon>
    </lineage>
</organism>
<keyword evidence="5" id="KW-0029">Amino-acid transport</keyword>
<feature type="transmembrane region" description="Helical" evidence="8">
    <location>
        <begin position="6"/>
        <end position="26"/>
    </location>
</feature>
<dbReference type="Pfam" id="PF00528">
    <property type="entry name" value="BPD_transp_1"/>
    <property type="match status" value="1"/>
</dbReference>
<dbReference type="Gene3D" id="1.10.3720.10">
    <property type="entry name" value="MetI-like"/>
    <property type="match status" value="1"/>
</dbReference>
<keyword evidence="7 8" id="KW-0472">Membrane</keyword>
<protein>
    <submittedName>
        <fullName evidence="10">Amino acid ABC transporter, permease protein (His/Glu/Gln/Arg/opine family)</fullName>
    </submittedName>
</protein>
<evidence type="ECO:0000259" key="9">
    <source>
        <dbReference type="PROSITE" id="PS50928"/>
    </source>
</evidence>
<accession>U4KRY5</accession>
<dbReference type="InterPro" id="IPR000515">
    <property type="entry name" value="MetI-like"/>
</dbReference>
<evidence type="ECO:0000256" key="3">
    <source>
        <dbReference type="ARBA" id="ARBA00022475"/>
    </source>
</evidence>
<keyword evidence="2 8" id="KW-0813">Transport</keyword>
<feature type="domain" description="ABC transmembrane type-1" evidence="9">
    <location>
        <begin position="1"/>
        <end position="187"/>
    </location>
</feature>
<comment type="similarity">
    <text evidence="8">Belongs to the binding-protein-dependent transport system permease family.</text>
</comment>
<dbReference type="STRING" id="61635.BN85311470"/>
<comment type="subcellular location">
    <subcellularLocation>
        <location evidence="1 8">Cell membrane</location>
        <topology evidence="1 8">Multi-pass membrane protein</topology>
    </subcellularLocation>
</comment>
<dbReference type="SUPFAM" id="SSF161098">
    <property type="entry name" value="MetI-like"/>
    <property type="match status" value="1"/>
</dbReference>
<keyword evidence="11" id="KW-1185">Reference proteome</keyword>
<evidence type="ECO:0000313" key="11">
    <source>
        <dbReference type="Proteomes" id="UP000032737"/>
    </source>
</evidence>